<evidence type="ECO:0000313" key="2">
    <source>
        <dbReference type="WBParaSite" id="jg11191"/>
    </source>
</evidence>
<dbReference type="Proteomes" id="UP000887574">
    <property type="component" value="Unplaced"/>
</dbReference>
<dbReference type="WBParaSite" id="jg11191">
    <property type="protein sequence ID" value="jg11191"/>
    <property type="gene ID" value="jg11191"/>
</dbReference>
<dbReference type="AlphaFoldDB" id="A0A915CP94"/>
<organism evidence="1 2">
    <name type="scientific">Ditylenchus dipsaci</name>
    <dbReference type="NCBI Taxonomy" id="166011"/>
    <lineage>
        <taxon>Eukaryota</taxon>
        <taxon>Metazoa</taxon>
        <taxon>Ecdysozoa</taxon>
        <taxon>Nematoda</taxon>
        <taxon>Chromadorea</taxon>
        <taxon>Rhabditida</taxon>
        <taxon>Tylenchina</taxon>
        <taxon>Tylenchomorpha</taxon>
        <taxon>Sphaerularioidea</taxon>
        <taxon>Anguinidae</taxon>
        <taxon>Anguininae</taxon>
        <taxon>Ditylenchus</taxon>
    </lineage>
</organism>
<evidence type="ECO:0000313" key="1">
    <source>
        <dbReference type="Proteomes" id="UP000887574"/>
    </source>
</evidence>
<sequence>MPEALRKVDSSHVAEAKYMLSVGSSKAAEENKVALRPKTPEINHVEDKKVVLRPITPELKPAEDKKLAVLKPKTADIKSIEENKLLLRPKTQN</sequence>
<proteinExistence type="predicted"/>
<protein>
    <submittedName>
        <fullName evidence="2">Uncharacterized protein</fullName>
    </submittedName>
</protein>
<name>A0A915CP94_9BILA</name>
<keyword evidence="1" id="KW-1185">Reference proteome</keyword>
<accession>A0A915CP94</accession>
<reference evidence="2" key="1">
    <citation type="submission" date="2022-11" db="UniProtKB">
        <authorList>
            <consortium name="WormBaseParasite"/>
        </authorList>
    </citation>
    <scope>IDENTIFICATION</scope>
</reference>